<keyword evidence="3" id="KW-1185">Reference proteome</keyword>
<dbReference type="AlphaFoldDB" id="A0AB34H478"/>
<evidence type="ECO:0000313" key="3">
    <source>
        <dbReference type="Proteomes" id="UP001159641"/>
    </source>
</evidence>
<feature type="region of interest" description="Disordered" evidence="1">
    <location>
        <begin position="1"/>
        <end position="87"/>
    </location>
</feature>
<proteinExistence type="predicted"/>
<feature type="region of interest" description="Disordered" evidence="1">
    <location>
        <begin position="101"/>
        <end position="133"/>
    </location>
</feature>
<organism evidence="2 3">
    <name type="scientific">Eschrichtius robustus</name>
    <name type="common">California gray whale</name>
    <name type="synonym">Eschrichtius gibbosus</name>
    <dbReference type="NCBI Taxonomy" id="9764"/>
    <lineage>
        <taxon>Eukaryota</taxon>
        <taxon>Metazoa</taxon>
        <taxon>Chordata</taxon>
        <taxon>Craniata</taxon>
        <taxon>Vertebrata</taxon>
        <taxon>Euteleostomi</taxon>
        <taxon>Mammalia</taxon>
        <taxon>Eutheria</taxon>
        <taxon>Laurasiatheria</taxon>
        <taxon>Artiodactyla</taxon>
        <taxon>Whippomorpha</taxon>
        <taxon>Cetacea</taxon>
        <taxon>Mysticeti</taxon>
        <taxon>Eschrichtiidae</taxon>
        <taxon>Eschrichtius</taxon>
    </lineage>
</organism>
<evidence type="ECO:0000256" key="1">
    <source>
        <dbReference type="SAM" id="MobiDB-lite"/>
    </source>
</evidence>
<gene>
    <name evidence="2" type="ORF">J1605_006457</name>
</gene>
<feature type="compositionally biased region" description="Gly residues" evidence="1">
    <location>
        <begin position="102"/>
        <end position="114"/>
    </location>
</feature>
<evidence type="ECO:0000313" key="2">
    <source>
        <dbReference type="EMBL" id="KAJ8786237.1"/>
    </source>
</evidence>
<protein>
    <submittedName>
        <fullName evidence="2">Uncharacterized protein</fullName>
    </submittedName>
</protein>
<comment type="caution">
    <text evidence="2">The sequence shown here is derived from an EMBL/GenBank/DDBJ whole genome shotgun (WGS) entry which is preliminary data.</text>
</comment>
<accession>A0AB34H478</accession>
<reference evidence="2 3" key="1">
    <citation type="submission" date="2022-11" db="EMBL/GenBank/DDBJ databases">
        <title>Whole genome sequence of Eschrichtius robustus ER-17-0199.</title>
        <authorList>
            <person name="Bruniche-Olsen A."/>
            <person name="Black A.N."/>
            <person name="Fields C.J."/>
            <person name="Walden K."/>
            <person name="Dewoody J.A."/>
        </authorList>
    </citation>
    <scope>NUCLEOTIDE SEQUENCE [LARGE SCALE GENOMIC DNA]</scope>
    <source>
        <strain evidence="2">ER-17-0199</strain>
        <tissue evidence="2">Blubber</tissue>
    </source>
</reference>
<name>A0AB34H478_ESCRO</name>
<dbReference type="Proteomes" id="UP001159641">
    <property type="component" value="Unassembled WGS sequence"/>
</dbReference>
<sequence>MLTLGRDGPGRLLSGGLCRQLTQPANPNPGPNPPQAQVLTSPAPIRAAAGPAWTGARGAGAALAPSSGRMAAETPGRAAEAGPGADLDGHCARARRLRRGGHQMGGSRALGGSGPAFSAPQAAGPRGPEGDIQAIQPPPLAQALWAPLYPVLKGRPGASLVAQWLRICLLMQGMQVRALVWEDPTCRGATRPVSHNY</sequence>
<dbReference type="EMBL" id="JAIQCJ010001995">
    <property type="protein sequence ID" value="KAJ8786237.1"/>
    <property type="molecule type" value="Genomic_DNA"/>
</dbReference>